<dbReference type="AlphaFoldDB" id="A0A4V1C6N6"/>
<dbReference type="VEuPathDB" id="FungiDB:M_BR32_EuGene_00033701"/>
<evidence type="ECO:0000313" key="1">
    <source>
        <dbReference type="EMBL" id="QBZ60518.1"/>
    </source>
</evidence>
<dbReference type="EMBL" id="CP034207">
    <property type="protein sequence ID" value="QBZ60518.1"/>
    <property type="molecule type" value="Genomic_DNA"/>
</dbReference>
<gene>
    <name evidence="1" type="ORF">PoMZ_07460</name>
</gene>
<accession>A0A4V1C6N6</accession>
<dbReference type="Proteomes" id="UP000294847">
    <property type="component" value="Chromosome 4"/>
</dbReference>
<protein>
    <submittedName>
        <fullName evidence="1">Uncharacterized protein</fullName>
    </submittedName>
</protein>
<organism evidence="1 2">
    <name type="scientific">Pyricularia oryzae</name>
    <name type="common">Rice blast fungus</name>
    <name type="synonym">Magnaporthe oryzae</name>
    <dbReference type="NCBI Taxonomy" id="318829"/>
    <lineage>
        <taxon>Eukaryota</taxon>
        <taxon>Fungi</taxon>
        <taxon>Dikarya</taxon>
        <taxon>Ascomycota</taxon>
        <taxon>Pezizomycotina</taxon>
        <taxon>Sordariomycetes</taxon>
        <taxon>Sordariomycetidae</taxon>
        <taxon>Magnaporthales</taxon>
        <taxon>Pyriculariaceae</taxon>
        <taxon>Pyricularia</taxon>
    </lineage>
</organism>
<proteinExistence type="predicted"/>
<sequence length="55" mass="5980">MGADNFLAGVSPCTSAAYPRRDKMQAGFSVSWVFLGLLAVADWARNATCGWFAMY</sequence>
<evidence type="ECO:0000313" key="2">
    <source>
        <dbReference type="Proteomes" id="UP000294847"/>
    </source>
</evidence>
<reference evidence="1 2" key="1">
    <citation type="journal article" date="2019" name="Mol. Biol. Evol.">
        <title>Blast fungal genomes show frequent chromosomal changes, gene gains and losses, and effector gene turnover.</title>
        <authorList>
            <person name="Gomez Luciano L.B."/>
            <person name="Jason Tsai I."/>
            <person name="Chuma I."/>
            <person name="Tosa Y."/>
            <person name="Chen Y.H."/>
            <person name="Li J.Y."/>
            <person name="Li M.Y."/>
            <person name="Jade Lu M.Y."/>
            <person name="Nakayashiki H."/>
            <person name="Li W.H."/>
        </authorList>
    </citation>
    <scope>NUCLEOTIDE SEQUENCE [LARGE SCALE GENOMIC DNA]</scope>
    <source>
        <strain evidence="1">MZ5-1-6</strain>
    </source>
</reference>
<name>A0A4V1C6N6_PYROR</name>